<organism evidence="2">
    <name type="scientific">uncultured Nocardioidaceae bacterium</name>
    <dbReference type="NCBI Taxonomy" id="253824"/>
    <lineage>
        <taxon>Bacteria</taxon>
        <taxon>Bacillati</taxon>
        <taxon>Actinomycetota</taxon>
        <taxon>Actinomycetes</taxon>
        <taxon>Propionibacteriales</taxon>
        <taxon>Nocardioidaceae</taxon>
        <taxon>environmental samples</taxon>
    </lineage>
</organism>
<name>A0A6J4LS88_9ACTN</name>
<dbReference type="SUPFAM" id="SSF52218">
    <property type="entry name" value="Flavoproteins"/>
    <property type="match status" value="1"/>
</dbReference>
<dbReference type="AlphaFoldDB" id="A0A6J4LS88"/>
<dbReference type="GO" id="GO:0005829">
    <property type="term" value="C:cytosol"/>
    <property type="evidence" value="ECO:0007669"/>
    <property type="project" value="TreeGrafter"/>
</dbReference>
<dbReference type="GO" id="GO:0016491">
    <property type="term" value="F:oxidoreductase activity"/>
    <property type="evidence" value="ECO:0007669"/>
    <property type="project" value="InterPro"/>
</dbReference>
<evidence type="ECO:0000259" key="1">
    <source>
        <dbReference type="Pfam" id="PF03358"/>
    </source>
</evidence>
<sequence length="190" mass="20884">MTHIQVILGSTRQGRFGDKVATWFMQHAAVHPHLSAELVDLADWPLPFFDSPVPPAMQEPQDVRSVAWANKVAAADGYVLVTPEYNHGYPAVLKNALDHVVRPWRHKPVGFVGYGGPGAGVRAVEQLRQVVVELEMMPLRHQVAIQNVYLAFDNDGTLKNPAGPDHQAAAVLDELAMWTRSLNQLRAGTG</sequence>
<dbReference type="InterPro" id="IPR005025">
    <property type="entry name" value="FMN_Rdtase-like_dom"/>
</dbReference>
<dbReference type="Pfam" id="PF03358">
    <property type="entry name" value="FMN_red"/>
    <property type="match status" value="1"/>
</dbReference>
<dbReference type="EMBL" id="CADCUD010000120">
    <property type="protein sequence ID" value="CAA9338498.1"/>
    <property type="molecule type" value="Genomic_DNA"/>
</dbReference>
<protein>
    <recommendedName>
        <fullName evidence="1">NADPH-dependent FMN reductase-like domain-containing protein</fullName>
    </recommendedName>
</protein>
<evidence type="ECO:0000313" key="2">
    <source>
        <dbReference type="EMBL" id="CAA9338498.1"/>
    </source>
</evidence>
<proteinExistence type="predicted"/>
<feature type="domain" description="NADPH-dependent FMN reductase-like" evidence="1">
    <location>
        <begin position="4"/>
        <end position="147"/>
    </location>
</feature>
<dbReference type="InterPro" id="IPR050712">
    <property type="entry name" value="NAD(P)H-dep_reductase"/>
</dbReference>
<reference evidence="2" key="1">
    <citation type="submission" date="2020-02" db="EMBL/GenBank/DDBJ databases">
        <authorList>
            <person name="Meier V. D."/>
        </authorList>
    </citation>
    <scope>NUCLEOTIDE SEQUENCE</scope>
    <source>
        <strain evidence="2">AVDCRST_MAG46</strain>
    </source>
</reference>
<dbReference type="PANTHER" id="PTHR30543:SF21">
    <property type="entry name" value="NAD(P)H-DEPENDENT FMN REDUCTASE LOT6"/>
    <property type="match status" value="1"/>
</dbReference>
<dbReference type="PANTHER" id="PTHR30543">
    <property type="entry name" value="CHROMATE REDUCTASE"/>
    <property type="match status" value="1"/>
</dbReference>
<dbReference type="Gene3D" id="3.40.50.360">
    <property type="match status" value="1"/>
</dbReference>
<gene>
    <name evidence="2" type="ORF">AVDCRST_MAG46-1832</name>
</gene>
<accession>A0A6J4LS88</accession>
<dbReference type="GO" id="GO:0010181">
    <property type="term" value="F:FMN binding"/>
    <property type="evidence" value="ECO:0007669"/>
    <property type="project" value="TreeGrafter"/>
</dbReference>
<dbReference type="InterPro" id="IPR029039">
    <property type="entry name" value="Flavoprotein-like_sf"/>
</dbReference>